<name>A0A1N7NXE6_9BACL</name>
<dbReference type="Proteomes" id="UP000186795">
    <property type="component" value="Unassembled WGS sequence"/>
</dbReference>
<keyword evidence="1" id="KW-0812">Transmembrane</keyword>
<evidence type="ECO:0000256" key="1">
    <source>
        <dbReference type="SAM" id="Phobius"/>
    </source>
</evidence>
<organism evidence="2 3">
    <name type="scientific">Kroppenstedtia eburnea</name>
    <dbReference type="NCBI Taxonomy" id="714067"/>
    <lineage>
        <taxon>Bacteria</taxon>
        <taxon>Bacillati</taxon>
        <taxon>Bacillota</taxon>
        <taxon>Bacilli</taxon>
        <taxon>Bacillales</taxon>
        <taxon>Thermoactinomycetaceae</taxon>
        <taxon>Kroppenstedtia</taxon>
    </lineage>
</organism>
<dbReference type="EMBL" id="FTOD01000010">
    <property type="protein sequence ID" value="SIT03017.1"/>
    <property type="molecule type" value="Genomic_DNA"/>
</dbReference>
<gene>
    <name evidence="2" type="ORF">SAMN05421790_110106</name>
</gene>
<keyword evidence="1" id="KW-1133">Transmembrane helix</keyword>
<keyword evidence="1" id="KW-0472">Membrane</keyword>
<protein>
    <submittedName>
        <fullName evidence="2">Uncharacterized protein</fullName>
    </submittedName>
</protein>
<reference evidence="3" key="1">
    <citation type="submission" date="2017-01" db="EMBL/GenBank/DDBJ databases">
        <authorList>
            <person name="Varghese N."/>
            <person name="Submissions S."/>
        </authorList>
    </citation>
    <scope>NUCLEOTIDE SEQUENCE [LARGE SCALE GENOMIC DNA]</scope>
    <source>
        <strain evidence="3">DSM 45196</strain>
    </source>
</reference>
<sequence>MEIFHWIMAIVILIIISLIIGLFLIVKMGKRMLSESNPIDLYSEDEIERLLSNVMDEYRVTNLNPELESGEFINVHVEVHNTDPMVLKKVFADVAQKHSEKFKGINVCISNNGQSLCRGVYIGEKDVVYNIPDLDEENKELLLDLLNREGIPQYLFQLLNPNK</sequence>
<dbReference type="AlphaFoldDB" id="A0A1N7NXE6"/>
<evidence type="ECO:0000313" key="3">
    <source>
        <dbReference type="Proteomes" id="UP000186795"/>
    </source>
</evidence>
<feature type="transmembrane region" description="Helical" evidence="1">
    <location>
        <begin position="6"/>
        <end position="26"/>
    </location>
</feature>
<proteinExistence type="predicted"/>
<dbReference type="RefSeq" id="WP_009711480.1">
    <property type="nucleotide sequence ID" value="NZ_CP048103.1"/>
</dbReference>
<keyword evidence="3" id="KW-1185">Reference proteome</keyword>
<accession>A0A1N7NXE6</accession>
<evidence type="ECO:0000313" key="2">
    <source>
        <dbReference type="EMBL" id="SIT03017.1"/>
    </source>
</evidence>